<dbReference type="Proteomes" id="UP000236884">
    <property type="component" value="Chromosome"/>
</dbReference>
<dbReference type="RefSeq" id="WP_096352941.1">
    <property type="nucleotide sequence ID" value="NZ_JAASRT010000001.1"/>
</dbReference>
<keyword evidence="4" id="KW-1185">Reference proteome</keyword>
<evidence type="ECO:0000256" key="2">
    <source>
        <dbReference type="ARBA" id="ARBA00022649"/>
    </source>
</evidence>
<reference evidence="3 4" key="1">
    <citation type="submission" date="2015-08" db="EMBL/GenBank/DDBJ databases">
        <title>Investigation of the bacterial diversity of lava forest soil.</title>
        <authorList>
            <person name="Lee J.S."/>
        </authorList>
    </citation>
    <scope>NUCLEOTIDE SEQUENCE [LARGE SCALE GENOMIC DNA]</scope>
    <source>
        <strain evidence="3 4">GJW-30</strain>
    </source>
</reference>
<name>A0A0S3PRU0_9BRAD</name>
<dbReference type="PANTHER" id="PTHR33755">
    <property type="entry name" value="TOXIN PARE1-RELATED"/>
    <property type="match status" value="1"/>
</dbReference>
<dbReference type="InterPro" id="IPR035093">
    <property type="entry name" value="RelE/ParE_toxin_dom_sf"/>
</dbReference>
<evidence type="ECO:0000313" key="4">
    <source>
        <dbReference type="Proteomes" id="UP000236884"/>
    </source>
</evidence>
<evidence type="ECO:0000313" key="3">
    <source>
        <dbReference type="EMBL" id="BAT58667.1"/>
    </source>
</evidence>
<organism evidence="3 4">
    <name type="scientific">Variibacter gotjawalensis</name>
    <dbReference type="NCBI Taxonomy" id="1333996"/>
    <lineage>
        <taxon>Bacteria</taxon>
        <taxon>Pseudomonadati</taxon>
        <taxon>Pseudomonadota</taxon>
        <taxon>Alphaproteobacteria</taxon>
        <taxon>Hyphomicrobiales</taxon>
        <taxon>Nitrobacteraceae</taxon>
        <taxon>Variibacter</taxon>
    </lineage>
</organism>
<sequence>MIVVISAAAMAEIVSIAETIAADSPRRAITFAAELRAQCLSLADLHAAFPLVSRYESLGIRRRVHGNYLIFYKVEPDRVVILHILHGARDYLDILEAGSKPM</sequence>
<keyword evidence="2" id="KW-1277">Toxin-antitoxin system</keyword>
<dbReference type="PANTHER" id="PTHR33755:SF6">
    <property type="entry name" value="PLASMID STABILIZATION SYSTEM PROTEIN"/>
    <property type="match status" value="1"/>
</dbReference>
<dbReference type="KEGG" id="vgo:GJW-30_1_01194"/>
<gene>
    <name evidence="3" type="ORF">GJW-30_1_01194</name>
</gene>
<accession>A0A0S3PRU0</accession>
<protein>
    <submittedName>
        <fullName evidence="3">Plasmid stabilization system protein</fullName>
    </submittedName>
</protein>
<dbReference type="Gene3D" id="3.30.2310.20">
    <property type="entry name" value="RelE-like"/>
    <property type="match status" value="1"/>
</dbReference>
<dbReference type="InterPro" id="IPR007712">
    <property type="entry name" value="RelE/ParE_toxin"/>
</dbReference>
<dbReference type="OrthoDB" id="8369899at2"/>
<evidence type="ECO:0000256" key="1">
    <source>
        <dbReference type="ARBA" id="ARBA00006226"/>
    </source>
</evidence>
<dbReference type="InterPro" id="IPR051803">
    <property type="entry name" value="TA_system_RelE-like_toxin"/>
</dbReference>
<comment type="similarity">
    <text evidence="1">Belongs to the RelE toxin family.</text>
</comment>
<dbReference type="EMBL" id="AP014946">
    <property type="protein sequence ID" value="BAT58667.1"/>
    <property type="molecule type" value="Genomic_DNA"/>
</dbReference>
<proteinExistence type="inferred from homology"/>
<dbReference type="Pfam" id="PF05016">
    <property type="entry name" value="ParE_toxin"/>
    <property type="match status" value="1"/>
</dbReference>
<dbReference type="AlphaFoldDB" id="A0A0S3PRU0"/>